<dbReference type="GO" id="GO:0046718">
    <property type="term" value="P:symbiont entry into host cell"/>
    <property type="evidence" value="ECO:0007669"/>
    <property type="project" value="UniProtKB-KW"/>
</dbReference>
<dbReference type="Pfam" id="PF00608">
    <property type="entry name" value="Adeno_shaft"/>
    <property type="match status" value="7"/>
</dbReference>
<keyword evidence="8" id="KW-0946">Virion</keyword>
<keyword evidence="9" id="KW-0426">Late protein</keyword>
<dbReference type="GO" id="GO:0007155">
    <property type="term" value="P:cell adhesion"/>
    <property type="evidence" value="ECO:0007669"/>
    <property type="project" value="InterPro"/>
</dbReference>
<comment type="similarity">
    <text evidence="3">Belongs to the adenoviridae fiber family.</text>
</comment>
<keyword evidence="5" id="KW-1048">Host nucleus</keyword>
<dbReference type="SMR" id="Q994D4"/>
<evidence type="ECO:0000256" key="6">
    <source>
        <dbReference type="ARBA" id="ARBA00022581"/>
    </source>
</evidence>
<dbReference type="Gene3D" id="2.10.25.20">
    <property type="entry name" value="reovirus attachment protein sigma1, domain 1"/>
    <property type="match status" value="4"/>
</dbReference>
<evidence type="ECO:0000256" key="9">
    <source>
        <dbReference type="ARBA" id="ARBA00022921"/>
    </source>
</evidence>
<evidence type="ECO:0000256" key="11">
    <source>
        <dbReference type="ARBA" id="ARBA00023296"/>
    </source>
</evidence>
<dbReference type="GO" id="GO:0019028">
    <property type="term" value="C:viral capsid"/>
    <property type="evidence" value="ECO:0007669"/>
    <property type="project" value="UniProtKB-KW"/>
</dbReference>
<evidence type="ECO:0000256" key="4">
    <source>
        <dbReference type="ARBA" id="ARBA00022561"/>
    </source>
</evidence>
<name>Q994D4_9ADEN</name>
<dbReference type="RefSeq" id="NP_108675.1">
    <property type="nucleotide sequence ID" value="NC_002702.1"/>
</dbReference>
<accession>Q994D4</accession>
<dbReference type="OrthoDB" id="14820at10239"/>
<dbReference type="InterPro" id="IPR009013">
    <property type="entry name" value="Attachment_protein_shaft_sf"/>
</dbReference>
<proteinExistence type="inferred from homology"/>
<dbReference type="SUPFAM" id="SSF51225">
    <property type="entry name" value="Fibre shaft of virus attachment proteins"/>
    <property type="match status" value="3"/>
</dbReference>
<protein>
    <submittedName>
        <fullName evidence="13">Fiber protein</fullName>
    </submittedName>
</protein>
<dbReference type="KEGG" id="vg:920922"/>
<feature type="domain" description="Adenovirus fiber head" evidence="12">
    <location>
        <begin position="377"/>
        <end position="481"/>
    </location>
</feature>
<dbReference type="GO" id="GO:0098671">
    <property type="term" value="P:adhesion receptor-mediated virion attachment to host cell"/>
    <property type="evidence" value="ECO:0007669"/>
    <property type="project" value="UniProtKB-KW"/>
</dbReference>
<dbReference type="InterPro" id="IPR000931">
    <property type="entry name" value="Adeno_fibre"/>
</dbReference>
<dbReference type="InterPro" id="IPR049374">
    <property type="entry name" value="Fiber_head_adenovirus"/>
</dbReference>
<evidence type="ECO:0000256" key="7">
    <source>
        <dbReference type="ARBA" id="ARBA00022804"/>
    </source>
</evidence>
<dbReference type="GeneID" id="920922"/>
<evidence type="ECO:0000256" key="2">
    <source>
        <dbReference type="ARBA" id="ARBA00004328"/>
    </source>
</evidence>
<dbReference type="Pfam" id="PF21583">
    <property type="entry name" value="Fiber_head_BAdV-4"/>
    <property type="match status" value="1"/>
</dbReference>
<evidence type="ECO:0000256" key="8">
    <source>
        <dbReference type="ARBA" id="ARBA00022844"/>
    </source>
</evidence>
<dbReference type="GO" id="GO:0042025">
    <property type="term" value="C:host cell nucleus"/>
    <property type="evidence" value="ECO:0007669"/>
    <property type="project" value="UniProtKB-SubCell"/>
</dbReference>
<dbReference type="Proteomes" id="UP000128218">
    <property type="component" value="Segment"/>
</dbReference>
<keyword evidence="6" id="KW-0945">Host-virus interaction</keyword>
<evidence type="ECO:0000256" key="5">
    <source>
        <dbReference type="ARBA" id="ARBA00022562"/>
    </source>
</evidence>
<sequence length="500" mass="52915">MKRAKRSIPTDFDPVYPYGNPPLNIIPPFYSTDGFQEFPVTTLSLKVDDPVTFSNTGGITLKLGGGVSINQNGELESSSVPTILNPPLDNSNGSLSLNIGEGLQESNGALVLYKEPPFIFSSNALGIDLGNGMQLSADKLSLKLGNGLSFSSDGSLQVQTSPPLINGSSIGLNIANPFSIDSNQALSLQTESYFSTNNSLSLNVGDGLQTTNNQLSLQVSPYFGFSSGSLSLSIANMMNLRNNTLGVNVGNGLFVNPSNAIAVNVRAPLNYSGTTKSVTVVAGPGLTISGETLGSDIRVNAGNGLFADTQNVRVKLGAGLIFDSNGNIQVNVGSGLQIQNNAVVVASSTNTSSSIASYSASSASTPTSTSPTSGTYLYNYQIAFSWDIVETDQNYFIYTLRCTEITPQNNQVELSFTPTDPNFISFFDYINTMHTVAHQISGSTVTNIPITVTYSNSSNQLRIIFSSTVVKNLTMTPWVASVVRHKATITSGSAWMGTAW</sequence>
<dbReference type="EMBL" id="AF289262">
    <property type="protein sequence ID" value="AAK26496.1"/>
    <property type="molecule type" value="Genomic_DNA"/>
</dbReference>
<reference evidence="13 14" key="1">
    <citation type="journal article" date="2001" name="J. Gen. Virol.">
        <title>The complete nucleotide sequence of porcine adenovirus serotype 5.</title>
        <authorList>
            <person name="Nagy M."/>
            <person name="Nagy E."/>
            <person name="Tuboly T."/>
        </authorList>
    </citation>
    <scope>NUCLEOTIDE SEQUENCE [LARGE SCALE GENOMIC DNA]</scope>
</reference>
<dbReference type="InterPro" id="IPR000939">
    <property type="entry name" value="Adenobir_fibre_prot_rpt/shaft"/>
</dbReference>
<keyword evidence="11" id="KW-1160">Virus entry into host cell</keyword>
<organism evidence="13 14">
    <name type="scientific">Porcine adenovirus 5</name>
    <dbReference type="NCBI Taxonomy" id="45370"/>
    <lineage>
        <taxon>Viruses</taxon>
        <taxon>Varidnaviria</taxon>
        <taxon>Bamfordvirae</taxon>
        <taxon>Preplasmiviricota</taxon>
        <taxon>Polisuviricotina</taxon>
        <taxon>Pharingeaviricetes</taxon>
        <taxon>Rowavirales</taxon>
        <taxon>Adenoviridae</taxon>
        <taxon>Mastadenovirus</taxon>
        <taxon>Mastadenovirus porcusquintum</taxon>
    </lineage>
</organism>
<evidence type="ECO:0000313" key="13">
    <source>
        <dbReference type="EMBL" id="AAK26496.1"/>
    </source>
</evidence>
<evidence type="ECO:0000313" key="14">
    <source>
        <dbReference type="Proteomes" id="UP000128218"/>
    </source>
</evidence>
<evidence type="ECO:0000256" key="1">
    <source>
        <dbReference type="ARBA" id="ARBA00004147"/>
    </source>
</evidence>
<keyword evidence="10" id="KW-1233">Viral attachment to host adhesion receptor</keyword>
<evidence type="ECO:0000259" key="12">
    <source>
        <dbReference type="Pfam" id="PF21583"/>
    </source>
</evidence>
<keyword evidence="4" id="KW-0167">Capsid protein</keyword>
<evidence type="ECO:0000256" key="10">
    <source>
        <dbReference type="ARBA" id="ARBA00023165"/>
    </source>
</evidence>
<keyword evidence="7" id="KW-1161">Viral attachment to host cell</keyword>
<evidence type="ECO:0000256" key="3">
    <source>
        <dbReference type="ARBA" id="ARBA00006685"/>
    </source>
</evidence>
<dbReference type="PRINTS" id="PR00307">
    <property type="entry name" value="ADENOVSFIBRE"/>
</dbReference>
<comment type="subcellular location">
    <subcellularLocation>
        <location evidence="1">Host nucleus</location>
    </subcellularLocation>
    <subcellularLocation>
        <location evidence="2">Virion</location>
    </subcellularLocation>
</comment>
<keyword evidence="14" id="KW-1185">Reference proteome</keyword>